<dbReference type="GO" id="GO:0005829">
    <property type="term" value="C:cytosol"/>
    <property type="evidence" value="ECO:0007669"/>
    <property type="project" value="TreeGrafter"/>
</dbReference>
<keyword evidence="3" id="KW-0249">Electron transport</keyword>
<dbReference type="Gene3D" id="3.40.30.10">
    <property type="entry name" value="Glutaredoxin"/>
    <property type="match status" value="1"/>
</dbReference>
<feature type="domain" description="Thioredoxin" evidence="10">
    <location>
        <begin position="1"/>
        <end position="109"/>
    </location>
</feature>
<gene>
    <name evidence="11" type="ORF">SAMN05660420_01004</name>
</gene>
<evidence type="ECO:0000256" key="8">
    <source>
        <dbReference type="PIRSR" id="PIRSR000077-1"/>
    </source>
</evidence>
<evidence type="ECO:0000256" key="6">
    <source>
        <dbReference type="NCBIfam" id="TIGR01068"/>
    </source>
</evidence>
<keyword evidence="4 9" id="KW-1015">Disulfide bond</keyword>
<dbReference type="PROSITE" id="PS51352">
    <property type="entry name" value="THIOREDOXIN_2"/>
    <property type="match status" value="1"/>
</dbReference>
<dbReference type="InterPro" id="IPR036249">
    <property type="entry name" value="Thioredoxin-like_sf"/>
</dbReference>
<evidence type="ECO:0000313" key="11">
    <source>
        <dbReference type="EMBL" id="SDZ99592.1"/>
    </source>
</evidence>
<feature type="site" description="Contributes to redox potential value" evidence="8">
    <location>
        <position position="36"/>
    </location>
</feature>
<dbReference type="GO" id="GO:0015035">
    <property type="term" value="F:protein-disulfide reductase activity"/>
    <property type="evidence" value="ECO:0007669"/>
    <property type="project" value="UniProtKB-UniRule"/>
</dbReference>
<keyword evidence="2" id="KW-0813">Transport</keyword>
<dbReference type="OrthoDB" id="9790390at2"/>
<feature type="active site" description="Nucleophile" evidence="8">
    <location>
        <position position="37"/>
    </location>
</feature>
<proteinExistence type="inferred from homology"/>
<protein>
    <recommendedName>
        <fullName evidence="6 7">Thioredoxin</fullName>
    </recommendedName>
</protein>
<dbReference type="InterPro" id="IPR013766">
    <property type="entry name" value="Thioredoxin_domain"/>
</dbReference>
<evidence type="ECO:0000256" key="9">
    <source>
        <dbReference type="PIRSR" id="PIRSR000077-4"/>
    </source>
</evidence>
<dbReference type="Pfam" id="PF00085">
    <property type="entry name" value="Thioredoxin"/>
    <property type="match status" value="1"/>
</dbReference>
<evidence type="ECO:0000256" key="4">
    <source>
        <dbReference type="ARBA" id="ARBA00023157"/>
    </source>
</evidence>
<dbReference type="AlphaFoldDB" id="A0A1H3XLX8"/>
<evidence type="ECO:0000256" key="7">
    <source>
        <dbReference type="PIRNR" id="PIRNR000077"/>
    </source>
</evidence>
<feature type="disulfide bond" description="Redox-active" evidence="9">
    <location>
        <begin position="34"/>
        <end position="37"/>
    </location>
</feature>
<dbReference type="FunFam" id="3.40.30.10:FF:000001">
    <property type="entry name" value="Thioredoxin"/>
    <property type="match status" value="1"/>
</dbReference>
<organism evidence="11 12">
    <name type="scientific">Desulfuromusa kysingii</name>
    <dbReference type="NCBI Taxonomy" id="37625"/>
    <lineage>
        <taxon>Bacteria</taxon>
        <taxon>Pseudomonadati</taxon>
        <taxon>Thermodesulfobacteriota</taxon>
        <taxon>Desulfuromonadia</taxon>
        <taxon>Desulfuromonadales</taxon>
        <taxon>Geopsychrobacteraceae</taxon>
        <taxon>Desulfuromusa</taxon>
    </lineage>
</organism>
<name>A0A1H3XLX8_9BACT</name>
<dbReference type="GO" id="GO:0045454">
    <property type="term" value="P:cell redox homeostasis"/>
    <property type="evidence" value="ECO:0007669"/>
    <property type="project" value="TreeGrafter"/>
</dbReference>
<dbReference type="SUPFAM" id="SSF52833">
    <property type="entry name" value="Thioredoxin-like"/>
    <property type="match status" value="1"/>
</dbReference>
<evidence type="ECO:0000256" key="2">
    <source>
        <dbReference type="ARBA" id="ARBA00022448"/>
    </source>
</evidence>
<dbReference type="PANTHER" id="PTHR45663">
    <property type="entry name" value="GEO12009P1"/>
    <property type="match status" value="1"/>
</dbReference>
<feature type="active site" description="Nucleophile" evidence="8">
    <location>
        <position position="34"/>
    </location>
</feature>
<dbReference type="PANTHER" id="PTHR45663:SF11">
    <property type="entry name" value="GEO12009P1"/>
    <property type="match status" value="1"/>
</dbReference>
<dbReference type="RefSeq" id="WP_092345321.1">
    <property type="nucleotide sequence ID" value="NZ_FNQN01000002.1"/>
</dbReference>
<sequence>MASDKVFTFTDAQFDADVLKSETPVLVDFWATWCAPCKAIAPVLDQIADEFDGQIKIGKVNVDENPTTPGQYGVRGIPTMILFKGGEIVDQLVGAVPKKQIEALLQKAL</sequence>
<dbReference type="InterPro" id="IPR005746">
    <property type="entry name" value="Thioredoxin"/>
</dbReference>
<dbReference type="InterPro" id="IPR017937">
    <property type="entry name" value="Thioredoxin_CS"/>
</dbReference>
<dbReference type="NCBIfam" id="TIGR01068">
    <property type="entry name" value="thioredoxin"/>
    <property type="match status" value="1"/>
</dbReference>
<dbReference type="STRING" id="37625.SAMN05660420_01004"/>
<dbReference type="PRINTS" id="PR00421">
    <property type="entry name" value="THIOREDOXIN"/>
</dbReference>
<feature type="site" description="Deprotonates C-terminal active site Cys" evidence="8">
    <location>
        <position position="28"/>
    </location>
</feature>
<dbReference type="PROSITE" id="PS00194">
    <property type="entry name" value="THIOREDOXIN_1"/>
    <property type="match status" value="1"/>
</dbReference>
<feature type="site" description="Contributes to redox potential value" evidence="8">
    <location>
        <position position="35"/>
    </location>
</feature>
<accession>A0A1H3XLX8</accession>
<evidence type="ECO:0000256" key="5">
    <source>
        <dbReference type="ARBA" id="ARBA00023284"/>
    </source>
</evidence>
<reference evidence="11 12" key="1">
    <citation type="submission" date="2016-10" db="EMBL/GenBank/DDBJ databases">
        <authorList>
            <person name="de Groot N.N."/>
        </authorList>
    </citation>
    <scope>NUCLEOTIDE SEQUENCE [LARGE SCALE GENOMIC DNA]</scope>
    <source>
        <strain evidence="11 12">DSM 7343</strain>
    </source>
</reference>
<evidence type="ECO:0000313" key="12">
    <source>
        <dbReference type="Proteomes" id="UP000199409"/>
    </source>
</evidence>
<keyword evidence="5 9" id="KW-0676">Redox-active center</keyword>
<evidence type="ECO:0000256" key="3">
    <source>
        <dbReference type="ARBA" id="ARBA00022982"/>
    </source>
</evidence>
<dbReference type="Proteomes" id="UP000199409">
    <property type="component" value="Unassembled WGS sequence"/>
</dbReference>
<evidence type="ECO:0000256" key="1">
    <source>
        <dbReference type="ARBA" id="ARBA00008987"/>
    </source>
</evidence>
<dbReference type="CDD" id="cd02947">
    <property type="entry name" value="TRX_family"/>
    <property type="match status" value="1"/>
</dbReference>
<dbReference type="EMBL" id="FNQN01000002">
    <property type="protein sequence ID" value="SDZ99592.1"/>
    <property type="molecule type" value="Genomic_DNA"/>
</dbReference>
<keyword evidence="12" id="KW-1185">Reference proteome</keyword>
<evidence type="ECO:0000259" key="10">
    <source>
        <dbReference type="PROSITE" id="PS51352"/>
    </source>
</evidence>
<dbReference type="PIRSF" id="PIRSF000077">
    <property type="entry name" value="Thioredoxin"/>
    <property type="match status" value="1"/>
</dbReference>
<comment type="similarity">
    <text evidence="1 7">Belongs to the thioredoxin family.</text>
</comment>